<evidence type="ECO:0000313" key="10">
    <source>
        <dbReference type="EMBL" id="SVA51322.1"/>
    </source>
</evidence>
<dbReference type="GO" id="GO:0005886">
    <property type="term" value="C:plasma membrane"/>
    <property type="evidence" value="ECO:0007669"/>
    <property type="project" value="TreeGrafter"/>
</dbReference>
<keyword evidence="5" id="KW-0808">Transferase</keyword>
<evidence type="ECO:0000256" key="7">
    <source>
        <dbReference type="ARBA" id="ARBA00022777"/>
    </source>
</evidence>
<organism evidence="10">
    <name type="scientific">marine metagenome</name>
    <dbReference type="NCBI Taxonomy" id="408172"/>
    <lineage>
        <taxon>unclassified sequences</taxon>
        <taxon>metagenomes</taxon>
        <taxon>ecological metagenomes</taxon>
    </lineage>
</organism>
<evidence type="ECO:0000256" key="1">
    <source>
        <dbReference type="ARBA" id="ARBA00004870"/>
    </source>
</evidence>
<evidence type="ECO:0000256" key="4">
    <source>
        <dbReference type="ARBA" id="ARBA00022556"/>
    </source>
</evidence>
<evidence type="ECO:0000256" key="5">
    <source>
        <dbReference type="ARBA" id="ARBA00022679"/>
    </source>
</evidence>
<keyword evidence="9" id="KW-0443">Lipid metabolism</keyword>
<accession>A0A381WFT5</accession>
<evidence type="ECO:0000256" key="8">
    <source>
        <dbReference type="ARBA" id="ARBA00022840"/>
    </source>
</evidence>
<dbReference type="AlphaFoldDB" id="A0A381WFT5"/>
<comment type="pathway">
    <text evidence="1">Glycolipid biosynthesis; lipid IV(A) biosynthesis; lipid IV(A) from (3R)-3-hydroxytetradecanoyl-[acyl-carrier-protein] and UDP-N-acetyl-alpha-D-glucosamine: step 6/6.</text>
</comment>
<dbReference type="EC" id="2.7.1.130" evidence="2"/>
<feature type="non-terminal residue" evidence="10">
    <location>
        <position position="1"/>
    </location>
</feature>
<keyword evidence="4" id="KW-0441">Lipid A biosynthesis</keyword>
<dbReference type="GO" id="GO:0005524">
    <property type="term" value="F:ATP binding"/>
    <property type="evidence" value="ECO:0007669"/>
    <property type="project" value="UniProtKB-KW"/>
</dbReference>
<dbReference type="PANTHER" id="PTHR42724:SF1">
    <property type="entry name" value="TETRAACYLDISACCHARIDE 4'-KINASE, MITOCHONDRIAL-RELATED"/>
    <property type="match status" value="1"/>
</dbReference>
<evidence type="ECO:0000256" key="3">
    <source>
        <dbReference type="ARBA" id="ARBA00022516"/>
    </source>
</evidence>
<evidence type="ECO:0000256" key="6">
    <source>
        <dbReference type="ARBA" id="ARBA00022741"/>
    </source>
</evidence>
<dbReference type="PANTHER" id="PTHR42724">
    <property type="entry name" value="TETRAACYLDISACCHARIDE 4'-KINASE"/>
    <property type="match status" value="1"/>
</dbReference>
<dbReference type="GO" id="GO:0009245">
    <property type="term" value="P:lipid A biosynthetic process"/>
    <property type="evidence" value="ECO:0007669"/>
    <property type="project" value="UniProtKB-KW"/>
</dbReference>
<protein>
    <recommendedName>
        <fullName evidence="2">tetraacyldisaccharide 4'-kinase</fullName>
        <ecNumber evidence="2">2.7.1.130</ecNumber>
    </recommendedName>
</protein>
<evidence type="ECO:0000256" key="9">
    <source>
        <dbReference type="ARBA" id="ARBA00023098"/>
    </source>
</evidence>
<name>A0A381WFT5_9ZZZZ</name>
<keyword evidence="8" id="KW-0067">ATP-binding</keyword>
<dbReference type="EMBL" id="UINC01011662">
    <property type="protein sequence ID" value="SVA51322.1"/>
    <property type="molecule type" value="Genomic_DNA"/>
</dbReference>
<dbReference type="NCBIfam" id="TIGR00682">
    <property type="entry name" value="lpxK"/>
    <property type="match status" value="1"/>
</dbReference>
<gene>
    <name evidence="10" type="ORF">METZ01_LOCUS104176</name>
</gene>
<dbReference type="InterPro" id="IPR003758">
    <property type="entry name" value="LpxK"/>
</dbReference>
<sequence>YGRKTAGTQLVTDGQQPVDDWRNFGDEPTLMAEKLKGIPIVVDENRYRGGLFLVDKFKPDVIILDDGFQHRSLERDIDIVLLNSHDEQGDYKLIPYGKLREPIKHLKRADILILTKTNITSPSSYLIKMSEKFSLLTIKSQIQPSNTLYNGNKFVPVNKNKRIIAVSALGDPRGFHKTLEQMGLAVVNKITFLDHHDYVQKDIDKIIDKAKTHNADIIVTTEKDLVKLKKYNFDKFDLFSLGIQFQIESKSEKELFNYIEKRLSL</sequence>
<dbReference type="UniPathway" id="UPA00359">
    <property type="reaction ID" value="UER00482"/>
</dbReference>
<reference evidence="10" key="1">
    <citation type="submission" date="2018-05" db="EMBL/GenBank/DDBJ databases">
        <authorList>
            <person name="Lanie J.A."/>
            <person name="Ng W.-L."/>
            <person name="Kazmierczak K.M."/>
            <person name="Andrzejewski T.M."/>
            <person name="Davidsen T.M."/>
            <person name="Wayne K.J."/>
            <person name="Tettelin H."/>
            <person name="Glass J.I."/>
            <person name="Rusch D."/>
            <person name="Podicherti R."/>
            <person name="Tsui H.-C.T."/>
            <person name="Winkler M.E."/>
        </authorList>
    </citation>
    <scope>NUCLEOTIDE SEQUENCE</scope>
</reference>
<proteinExistence type="predicted"/>
<keyword evidence="6" id="KW-0547">Nucleotide-binding</keyword>
<evidence type="ECO:0000256" key="2">
    <source>
        <dbReference type="ARBA" id="ARBA00012071"/>
    </source>
</evidence>
<dbReference type="GO" id="GO:0009029">
    <property type="term" value="F:lipid-A 4'-kinase activity"/>
    <property type="evidence" value="ECO:0007669"/>
    <property type="project" value="UniProtKB-EC"/>
</dbReference>
<keyword evidence="7" id="KW-0418">Kinase</keyword>
<dbReference type="Pfam" id="PF02606">
    <property type="entry name" value="LpxK"/>
    <property type="match status" value="1"/>
</dbReference>
<dbReference type="GO" id="GO:0009244">
    <property type="term" value="P:lipopolysaccharide core region biosynthetic process"/>
    <property type="evidence" value="ECO:0007669"/>
    <property type="project" value="TreeGrafter"/>
</dbReference>
<keyword evidence="3" id="KW-0444">Lipid biosynthesis</keyword>